<protein>
    <recommendedName>
        <fullName evidence="5">Mid2 domain-containing protein</fullName>
    </recommendedName>
</protein>
<feature type="transmembrane region" description="Helical" evidence="2">
    <location>
        <begin position="274"/>
        <end position="296"/>
    </location>
</feature>
<reference evidence="3" key="1">
    <citation type="submission" date="2022-08" db="EMBL/GenBank/DDBJ databases">
        <authorList>
            <consortium name="DOE Joint Genome Institute"/>
            <person name="Min B."/>
            <person name="Riley R."/>
            <person name="Sierra-Patev S."/>
            <person name="Naranjo-Ortiz M."/>
            <person name="Looney B."/>
            <person name="Konkel Z."/>
            <person name="Slot J.C."/>
            <person name="Sakamoto Y."/>
            <person name="Steenwyk J.L."/>
            <person name="Rokas A."/>
            <person name="Carro J."/>
            <person name="Camarero S."/>
            <person name="Ferreira P."/>
            <person name="Molpeceres G."/>
            <person name="Ruiz-Duenas F.J."/>
            <person name="Serrano A."/>
            <person name="Henrissat B."/>
            <person name="Drula E."/>
            <person name="Hughes K.W."/>
            <person name="Mata J.L."/>
            <person name="Ishikawa N.K."/>
            <person name="Vargas-Isla R."/>
            <person name="Ushijima S."/>
            <person name="Smith C.A."/>
            <person name="Ahrendt S."/>
            <person name="Andreopoulos W."/>
            <person name="He G."/>
            <person name="Labutti K."/>
            <person name="Lipzen A."/>
            <person name="Ng V."/>
            <person name="Sandor L."/>
            <person name="Barry K."/>
            <person name="Martinez A.T."/>
            <person name="Xiao Y."/>
            <person name="Gibbons J.G."/>
            <person name="Terashima K."/>
            <person name="Hibbett D.S."/>
            <person name="Grigoriev I.V."/>
        </authorList>
    </citation>
    <scope>NUCLEOTIDE SEQUENCE</scope>
    <source>
        <strain evidence="3">Sp2 HRB7682 ss15</strain>
    </source>
</reference>
<reference evidence="3" key="2">
    <citation type="journal article" date="2023" name="Proc. Natl. Acad. Sci. U.S.A.">
        <title>A global phylogenomic analysis of the shiitake genus Lentinula.</title>
        <authorList>
            <person name="Sierra-Patev S."/>
            <person name="Min B."/>
            <person name="Naranjo-Ortiz M."/>
            <person name="Looney B."/>
            <person name="Konkel Z."/>
            <person name="Slot J.C."/>
            <person name="Sakamoto Y."/>
            <person name="Steenwyk J.L."/>
            <person name="Rokas A."/>
            <person name="Carro J."/>
            <person name="Camarero S."/>
            <person name="Ferreira P."/>
            <person name="Molpeceres G."/>
            <person name="Ruiz-Duenas F.J."/>
            <person name="Serrano A."/>
            <person name="Henrissat B."/>
            <person name="Drula E."/>
            <person name="Hughes K.W."/>
            <person name="Mata J.L."/>
            <person name="Ishikawa N.K."/>
            <person name="Vargas-Isla R."/>
            <person name="Ushijima S."/>
            <person name="Smith C.A."/>
            <person name="Donoghue J."/>
            <person name="Ahrendt S."/>
            <person name="Andreopoulos W."/>
            <person name="He G."/>
            <person name="LaButti K."/>
            <person name="Lipzen A."/>
            <person name="Ng V."/>
            <person name="Riley R."/>
            <person name="Sandor L."/>
            <person name="Barry K."/>
            <person name="Martinez A.T."/>
            <person name="Xiao Y."/>
            <person name="Gibbons J.G."/>
            <person name="Terashima K."/>
            <person name="Grigoriev I.V."/>
            <person name="Hibbett D."/>
        </authorList>
    </citation>
    <scope>NUCLEOTIDE SEQUENCE</scope>
    <source>
        <strain evidence="3">Sp2 HRB7682 ss15</strain>
    </source>
</reference>
<accession>A0A9W9AU02</accession>
<comment type="caution">
    <text evidence="3">The sequence shown here is derived from an EMBL/GenBank/DDBJ whole genome shotgun (WGS) entry which is preliminary data.</text>
</comment>
<dbReference type="EMBL" id="JANVFS010000008">
    <property type="protein sequence ID" value="KAJ4488762.1"/>
    <property type="molecule type" value="Genomic_DNA"/>
</dbReference>
<gene>
    <name evidence="3" type="ORF">C8J55DRAFT_604034</name>
</gene>
<keyword evidence="2" id="KW-0812">Transmembrane</keyword>
<evidence type="ECO:0000256" key="2">
    <source>
        <dbReference type="SAM" id="Phobius"/>
    </source>
</evidence>
<sequence>MHGTFLCFCTFSGFESPFLFLLTILFIAESHAIFQFGYIDDEDGDSVTGLVPIYTPSNFWQQGDSCIVCFLAFDPAQMFHGTWHSITHQTPDPAATVEFNFTDMWISLDVYCLLPNFIFEDGPLEDYTSTYNLSFVLDGQPVGKSFTHTSDFSGVTQYNVSVLSLSNLSQVLHTFTMIGASTVDRLTIQFDYARYTFDNDASLSPPVTLTTSTLTSSQSHSVASISSTPTIPSTFLSSSTSHKPVTSVKSTTSSTLLPSNASVAGQKKNLDRTAIIGGSIGGIFTLFLLLTLVFIYRRYKHRIRQRFLSNPRLSDRIDPFDVPPSSIGRYLMHYGDAALKTSRWSSSDAIKGAAPVATKRAAKPTPVYYSAGVGEAF</sequence>
<organism evidence="3 4">
    <name type="scientific">Lentinula lateritia</name>
    <dbReference type="NCBI Taxonomy" id="40482"/>
    <lineage>
        <taxon>Eukaryota</taxon>
        <taxon>Fungi</taxon>
        <taxon>Dikarya</taxon>
        <taxon>Basidiomycota</taxon>
        <taxon>Agaricomycotina</taxon>
        <taxon>Agaricomycetes</taxon>
        <taxon>Agaricomycetidae</taxon>
        <taxon>Agaricales</taxon>
        <taxon>Marasmiineae</taxon>
        <taxon>Omphalotaceae</taxon>
        <taxon>Lentinula</taxon>
    </lineage>
</organism>
<keyword evidence="2" id="KW-0472">Membrane</keyword>
<dbReference type="Proteomes" id="UP001150238">
    <property type="component" value="Unassembled WGS sequence"/>
</dbReference>
<feature type="region of interest" description="Disordered" evidence="1">
    <location>
        <begin position="235"/>
        <end position="256"/>
    </location>
</feature>
<evidence type="ECO:0000313" key="4">
    <source>
        <dbReference type="Proteomes" id="UP001150238"/>
    </source>
</evidence>
<evidence type="ECO:0000313" key="3">
    <source>
        <dbReference type="EMBL" id="KAJ4488762.1"/>
    </source>
</evidence>
<proteinExistence type="predicted"/>
<keyword evidence="2" id="KW-1133">Transmembrane helix</keyword>
<evidence type="ECO:0008006" key="5">
    <source>
        <dbReference type="Google" id="ProtNLM"/>
    </source>
</evidence>
<evidence type="ECO:0000256" key="1">
    <source>
        <dbReference type="SAM" id="MobiDB-lite"/>
    </source>
</evidence>
<dbReference type="AlphaFoldDB" id="A0A9W9AU02"/>
<name>A0A9W9AU02_9AGAR</name>